<accession>A0A0A9F3G9</accession>
<evidence type="ECO:0000313" key="1">
    <source>
        <dbReference type="EMBL" id="JAE06892.1"/>
    </source>
</evidence>
<organism evidence="1">
    <name type="scientific">Arundo donax</name>
    <name type="common">Giant reed</name>
    <name type="synonym">Donax arundinaceus</name>
    <dbReference type="NCBI Taxonomy" id="35708"/>
    <lineage>
        <taxon>Eukaryota</taxon>
        <taxon>Viridiplantae</taxon>
        <taxon>Streptophyta</taxon>
        <taxon>Embryophyta</taxon>
        <taxon>Tracheophyta</taxon>
        <taxon>Spermatophyta</taxon>
        <taxon>Magnoliopsida</taxon>
        <taxon>Liliopsida</taxon>
        <taxon>Poales</taxon>
        <taxon>Poaceae</taxon>
        <taxon>PACMAD clade</taxon>
        <taxon>Arundinoideae</taxon>
        <taxon>Arundineae</taxon>
        <taxon>Arundo</taxon>
    </lineage>
</organism>
<protein>
    <submittedName>
        <fullName evidence="1">Uncharacterized protein</fullName>
    </submittedName>
</protein>
<dbReference type="AlphaFoldDB" id="A0A0A9F3G9"/>
<dbReference type="EMBL" id="GBRH01191004">
    <property type="protein sequence ID" value="JAE06892.1"/>
    <property type="molecule type" value="Transcribed_RNA"/>
</dbReference>
<reference evidence="1" key="2">
    <citation type="journal article" date="2015" name="Data Brief">
        <title>Shoot transcriptome of the giant reed, Arundo donax.</title>
        <authorList>
            <person name="Barrero R.A."/>
            <person name="Guerrero F.D."/>
            <person name="Moolhuijzen P."/>
            <person name="Goolsby J.A."/>
            <person name="Tidwell J."/>
            <person name="Bellgard S.E."/>
            <person name="Bellgard M.I."/>
        </authorList>
    </citation>
    <scope>NUCLEOTIDE SEQUENCE</scope>
    <source>
        <tissue evidence="1">Shoot tissue taken approximately 20 cm above the soil surface</tissue>
    </source>
</reference>
<sequence length="39" mass="4471">MSLTVQSLYQEMRIPLAKDPEYLDLSQSVGERSCILWLG</sequence>
<name>A0A0A9F3G9_ARUDO</name>
<reference evidence="1" key="1">
    <citation type="submission" date="2014-09" db="EMBL/GenBank/DDBJ databases">
        <authorList>
            <person name="Magalhaes I.L.F."/>
            <person name="Oliveira U."/>
            <person name="Santos F.R."/>
            <person name="Vidigal T.H.D.A."/>
            <person name="Brescovit A.D."/>
            <person name="Santos A.J."/>
        </authorList>
    </citation>
    <scope>NUCLEOTIDE SEQUENCE</scope>
    <source>
        <tissue evidence="1">Shoot tissue taken approximately 20 cm above the soil surface</tissue>
    </source>
</reference>
<proteinExistence type="predicted"/>